<protein>
    <recommendedName>
        <fullName evidence="4">DUF3888 domain-containing protein</fullName>
    </recommendedName>
</protein>
<evidence type="ECO:0000313" key="3">
    <source>
        <dbReference type="Proteomes" id="UP000581688"/>
    </source>
</evidence>
<evidence type="ECO:0000256" key="1">
    <source>
        <dbReference type="SAM" id="SignalP"/>
    </source>
</evidence>
<reference evidence="2 3" key="1">
    <citation type="submission" date="2020-08" db="EMBL/GenBank/DDBJ databases">
        <title>Genomic Encyclopedia of Type Strains, Phase IV (KMG-IV): sequencing the most valuable type-strain genomes for metagenomic binning, comparative biology and taxonomic classification.</title>
        <authorList>
            <person name="Goeker M."/>
        </authorList>
    </citation>
    <scope>NUCLEOTIDE SEQUENCE [LARGE SCALE GENOMIC DNA]</scope>
    <source>
        <strain evidence="2 3">DSM 19612</strain>
    </source>
</reference>
<sequence length="154" mass="17724">MRIFLFLCLLLMGCTVQAENLSLSESDRHIMETYLTNDVMKPNFGGNVYSAYEILDSNKEKGEVYLWALIEEYYVEGEKVDLGSGMSVPMVLHVKIDQGTLQILDHTLPQDGSYYTEDVKKLFPKNTHNKIFNYSIKHITKLSENIQNKVMADY</sequence>
<evidence type="ECO:0008006" key="4">
    <source>
        <dbReference type="Google" id="ProtNLM"/>
    </source>
</evidence>
<dbReference type="Proteomes" id="UP000581688">
    <property type="component" value="Unassembled WGS sequence"/>
</dbReference>
<accession>A0A841Q2B5</accession>
<evidence type="ECO:0000313" key="2">
    <source>
        <dbReference type="EMBL" id="MBB6452642.1"/>
    </source>
</evidence>
<keyword evidence="1" id="KW-0732">Signal</keyword>
<organism evidence="2 3">
    <name type="scientific">Salirhabdus euzebyi</name>
    <dbReference type="NCBI Taxonomy" id="394506"/>
    <lineage>
        <taxon>Bacteria</taxon>
        <taxon>Bacillati</taxon>
        <taxon>Bacillota</taxon>
        <taxon>Bacilli</taxon>
        <taxon>Bacillales</taxon>
        <taxon>Bacillaceae</taxon>
        <taxon>Salirhabdus</taxon>
    </lineage>
</organism>
<dbReference type="RefSeq" id="WP_174495213.1">
    <property type="nucleotide sequence ID" value="NZ_CADDWK010000003.1"/>
</dbReference>
<dbReference type="AlphaFoldDB" id="A0A841Q2B5"/>
<feature type="chain" id="PRO_5032545329" description="DUF3888 domain-containing protein" evidence="1">
    <location>
        <begin position="19"/>
        <end position="154"/>
    </location>
</feature>
<keyword evidence="3" id="KW-1185">Reference proteome</keyword>
<comment type="caution">
    <text evidence="2">The sequence shown here is derived from an EMBL/GenBank/DDBJ whole genome shotgun (WGS) entry which is preliminary data.</text>
</comment>
<gene>
    <name evidence="2" type="ORF">HNQ94_001088</name>
</gene>
<name>A0A841Q2B5_9BACI</name>
<dbReference type="EMBL" id="JACHGH010000003">
    <property type="protein sequence ID" value="MBB6452642.1"/>
    <property type="molecule type" value="Genomic_DNA"/>
</dbReference>
<feature type="signal peptide" evidence="1">
    <location>
        <begin position="1"/>
        <end position="18"/>
    </location>
</feature>
<proteinExistence type="predicted"/>